<feature type="region of interest" description="Disordered" evidence="1">
    <location>
        <begin position="358"/>
        <end position="385"/>
    </location>
</feature>
<evidence type="ECO:0000313" key="3">
    <source>
        <dbReference type="Proteomes" id="UP000672032"/>
    </source>
</evidence>
<name>A0A8A3PC96_9HELO</name>
<feature type="compositionally biased region" description="Basic residues" evidence="1">
    <location>
        <begin position="361"/>
        <end position="372"/>
    </location>
</feature>
<feature type="compositionally biased region" description="Polar residues" evidence="1">
    <location>
        <begin position="194"/>
        <end position="206"/>
    </location>
</feature>
<keyword evidence="3" id="KW-1185">Reference proteome</keyword>
<feature type="compositionally biased region" description="Pro residues" evidence="1">
    <location>
        <begin position="255"/>
        <end position="267"/>
    </location>
</feature>
<protein>
    <submittedName>
        <fullName evidence="2">Uncharacterized protein</fullName>
    </submittedName>
</protein>
<reference evidence="2" key="1">
    <citation type="submission" date="2020-10" db="EMBL/GenBank/DDBJ databases">
        <title>Genome Sequence of Monilinia vaccinii-corymbosi Sheds Light on Mummy Berry Disease Infection of Blueberry and Mating Type.</title>
        <authorList>
            <person name="Yow A.G."/>
            <person name="Zhang Y."/>
            <person name="Bansal K."/>
            <person name="Eacker S.M."/>
            <person name="Sullivan S."/>
            <person name="Liachko I."/>
            <person name="Cubeta M.A."/>
            <person name="Rollins J.A."/>
            <person name="Ashrafi H."/>
        </authorList>
    </citation>
    <scope>NUCLEOTIDE SEQUENCE</scope>
    <source>
        <strain evidence="2">RL-1</strain>
    </source>
</reference>
<evidence type="ECO:0000256" key="1">
    <source>
        <dbReference type="SAM" id="MobiDB-lite"/>
    </source>
</evidence>
<feature type="compositionally biased region" description="Polar residues" evidence="1">
    <location>
        <begin position="237"/>
        <end position="249"/>
    </location>
</feature>
<proteinExistence type="predicted"/>
<feature type="compositionally biased region" description="Polar residues" evidence="1">
    <location>
        <begin position="71"/>
        <end position="93"/>
    </location>
</feature>
<accession>A0A8A3PC96</accession>
<gene>
    <name evidence="2" type="ORF">DSL72_002277</name>
</gene>
<evidence type="ECO:0000313" key="2">
    <source>
        <dbReference type="EMBL" id="QSZ32698.1"/>
    </source>
</evidence>
<feature type="compositionally biased region" description="Basic and acidic residues" evidence="1">
    <location>
        <begin position="94"/>
        <end position="109"/>
    </location>
</feature>
<sequence length="417" mass="46163">MERYPTPPSTSSPGHTDHRDHAGGQDLKQQEASADERVAMSDLESYPSHARVPPPPQLQLQLPPQDAKKSPINSTSTTASTIVPSSPPNNQKPLNEKDIHVQNTHDSHSISRASNLPPRTDIRNISAEKAFPHEPAALKRCYSDDDEYPENDNRQSGARIPTHMHRPAQETYWVGASNSDPVSPSYMHMASAPGQDQSPSYSEQFNPSRPTRPGPPPRRSSSPIPASFHPPPSAASTCTNPYYHTNPPSSWNPPTQTPQPHSHPPPQPHRRHSSPYTPYTPSRPLPRPGLLKRTTQRLQSWLSSLSLSLTPPLPSRIRTWMQENLNPLLKSITPLLILGAGAGISTCIIKGMRAFLEPGHPKKRQKQKKSRSISRSAHATPRAEQKWHEEIFSEFQGFAGSKGGPLDGFLMMLYMLA</sequence>
<dbReference type="EMBL" id="CP063407">
    <property type="protein sequence ID" value="QSZ32698.1"/>
    <property type="molecule type" value="Genomic_DNA"/>
</dbReference>
<dbReference type="AlphaFoldDB" id="A0A8A3PC96"/>
<feature type="compositionally biased region" description="Pro residues" evidence="1">
    <location>
        <begin position="1"/>
        <end position="10"/>
    </location>
</feature>
<dbReference type="OrthoDB" id="3543556at2759"/>
<feature type="region of interest" description="Disordered" evidence="1">
    <location>
        <begin position="1"/>
        <end position="290"/>
    </location>
</feature>
<organism evidence="2 3">
    <name type="scientific">Monilinia vaccinii-corymbosi</name>
    <dbReference type="NCBI Taxonomy" id="61207"/>
    <lineage>
        <taxon>Eukaryota</taxon>
        <taxon>Fungi</taxon>
        <taxon>Dikarya</taxon>
        <taxon>Ascomycota</taxon>
        <taxon>Pezizomycotina</taxon>
        <taxon>Leotiomycetes</taxon>
        <taxon>Helotiales</taxon>
        <taxon>Sclerotiniaceae</taxon>
        <taxon>Monilinia</taxon>
    </lineage>
</organism>
<dbReference type="Proteomes" id="UP000672032">
    <property type="component" value="Chromosome 3"/>
</dbReference>